<dbReference type="InterPro" id="IPR011990">
    <property type="entry name" value="TPR-like_helical_dom_sf"/>
</dbReference>
<keyword evidence="3" id="KW-0597">Phosphoprotein</keyword>
<evidence type="ECO:0000256" key="4">
    <source>
        <dbReference type="ARBA" id="ARBA00022679"/>
    </source>
</evidence>
<dbReference type="InterPro" id="IPR011495">
    <property type="entry name" value="Sig_transdc_His_kin_sub2_dim/P"/>
</dbReference>
<evidence type="ECO:0000256" key="6">
    <source>
        <dbReference type="ARBA" id="ARBA00022777"/>
    </source>
</evidence>
<keyword evidence="9" id="KW-0732">Signal</keyword>
<keyword evidence="5" id="KW-0547">Nucleotide-binding</keyword>
<dbReference type="OrthoDB" id="1223659at2"/>
<keyword evidence="6" id="KW-0418">Kinase</keyword>
<feature type="chain" id="PRO_5026845836" description="histidine kinase" evidence="9">
    <location>
        <begin position="21"/>
        <end position="745"/>
    </location>
</feature>
<dbReference type="Pfam" id="PF13181">
    <property type="entry name" value="TPR_8"/>
    <property type="match status" value="2"/>
</dbReference>
<evidence type="ECO:0000256" key="7">
    <source>
        <dbReference type="ARBA" id="ARBA00022840"/>
    </source>
</evidence>
<dbReference type="Pfam" id="PF02518">
    <property type="entry name" value="HATPase_c"/>
    <property type="match status" value="1"/>
</dbReference>
<dbReference type="PANTHER" id="PTHR41523">
    <property type="entry name" value="TWO-COMPONENT SYSTEM SENSOR PROTEIN"/>
    <property type="match status" value="1"/>
</dbReference>
<dbReference type="SMART" id="SM00028">
    <property type="entry name" value="TPR"/>
    <property type="match status" value="4"/>
</dbReference>
<dbReference type="PROSITE" id="PS50005">
    <property type="entry name" value="TPR"/>
    <property type="match status" value="1"/>
</dbReference>
<dbReference type="SMART" id="SM00387">
    <property type="entry name" value="HATPase_c"/>
    <property type="match status" value="1"/>
</dbReference>
<feature type="domain" description="Histidine kinase/HSP90-like ATPase" evidence="10">
    <location>
        <begin position="641"/>
        <end position="737"/>
    </location>
</feature>
<evidence type="ECO:0000256" key="9">
    <source>
        <dbReference type="SAM" id="SignalP"/>
    </source>
</evidence>
<gene>
    <name evidence="11" type="ORF">GO495_14185</name>
</gene>
<evidence type="ECO:0000256" key="5">
    <source>
        <dbReference type="ARBA" id="ARBA00022741"/>
    </source>
</evidence>
<dbReference type="EMBL" id="WRXO01000003">
    <property type="protein sequence ID" value="MVT41734.1"/>
    <property type="molecule type" value="Genomic_DNA"/>
</dbReference>
<keyword evidence="12" id="KW-1185">Reference proteome</keyword>
<dbReference type="Gene3D" id="1.25.40.10">
    <property type="entry name" value="Tetratricopeptide repeat domain"/>
    <property type="match status" value="2"/>
</dbReference>
<name>A0A6N8J9U3_9BACT</name>
<dbReference type="SUPFAM" id="SSF48452">
    <property type="entry name" value="TPR-like"/>
    <property type="match status" value="2"/>
</dbReference>
<dbReference type="GO" id="GO:0005524">
    <property type="term" value="F:ATP binding"/>
    <property type="evidence" value="ECO:0007669"/>
    <property type="project" value="UniProtKB-KW"/>
</dbReference>
<dbReference type="SUPFAM" id="SSF55874">
    <property type="entry name" value="ATPase domain of HSP90 chaperone/DNA topoisomerase II/histidine kinase"/>
    <property type="match status" value="1"/>
</dbReference>
<feature type="repeat" description="TPR" evidence="8">
    <location>
        <begin position="234"/>
        <end position="267"/>
    </location>
</feature>
<evidence type="ECO:0000313" key="11">
    <source>
        <dbReference type="EMBL" id="MVT41734.1"/>
    </source>
</evidence>
<proteinExistence type="predicted"/>
<evidence type="ECO:0000313" key="12">
    <source>
        <dbReference type="Proteomes" id="UP000468388"/>
    </source>
</evidence>
<dbReference type="Gene3D" id="3.30.565.10">
    <property type="entry name" value="Histidine kinase-like ATPase, C-terminal domain"/>
    <property type="match status" value="1"/>
</dbReference>
<dbReference type="InterPro" id="IPR003594">
    <property type="entry name" value="HATPase_dom"/>
</dbReference>
<reference evidence="11 12" key="1">
    <citation type="submission" date="2019-12" db="EMBL/GenBank/DDBJ databases">
        <title>The draft genomic sequence of strain Chitinophaga oryziterrae JCM 16595.</title>
        <authorList>
            <person name="Zhang X."/>
        </authorList>
    </citation>
    <scope>NUCLEOTIDE SEQUENCE [LARGE SCALE GENOMIC DNA]</scope>
    <source>
        <strain evidence="11 12">JCM 16595</strain>
    </source>
</reference>
<dbReference type="InterPro" id="IPR019734">
    <property type="entry name" value="TPR_rpt"/>
</dbReference>
<keyword evidence="7" id="KW-0067">ATP-binding</keyword>
<evidence type="ECO:0000256" key="1">
    <source>
        <dbReference type="ARBA" id="ARBA00000085"/>
    </source>
</evidence>
<evidence type="ECO:0000256" key="3">
    <source>
        <dbReference type="ARBA" id="ARBA00022553"/>
    </source>
</evidence>
<dbReference type="PANTHER" id="PTHR41523:SF8">
    <property type="entry name" value="ETHYLENE RESPONSE SENSOR PROTEIN"/>
    <property type="match status" value="1"/>
</dbReference>
<dbReference type="AlphaFoldDB" id="A0A6N8J9U3"/>
<dbReference type="EC" id="2.7.13.3" evidence="2"/>
<evidence type="ECO:0000256" key="8">
    <source>
        <dbReference type="PROSITE-ProRule" id="PRU00339"/>
    </source>
</evidence>
<dbReference type="GO" id="GO:0004673">
    <property type="term" value="F:protein histidine kinase activity"/>
    <property type="evidence" value="ECO:0007669"/>
    <property type="project" value="UniProtKB-EC"/>
</dbReference>
<comment type="catalytic activity">
    <reaction evidence="1">
        <text>ATP + protein L-histidine = ADP + protein N-phospho-L-histidine.</text>
        <dbReference type="EC" id="2.7.13.3"/>
    </reaction>
</comment>
<evidence type="ECO:0000259" key="10">
    <source>
        <dbReference type="SMART" id="SM00387"/>
    </source>
</evidence>
<organism evidence="11 12">
    <name type="scientific">Chitinophaga oryziterrae</name>
    <dbReference type="NCBI Taxonomy" id="1031224"/>
    <lineage>
        <taxon>Bacteria</taxon>
        <taxon>Pseudomonadati</taxon>
        <taxon>Bacteroidota</taxon>
        <taxon>Chitinophagia</taxon>
        <taxon>Chitinophagales</taxon>
        <taxon>Chitinophagaceae</taxon>
        <taxon>Chitinophaga</taxon>
    </lineage>
</organism>
<feature type="signal peptide" evidence="9">
    <location>
        <begin position="1"/>
        <end position="20"/>
    </location>
</feature>
<dbReference type="Pfam" id="PF07568">
    <property type="entry name" value="HisKA_2"/>
    <property type="match status" value="1"/>
</dbReference>
<accession>A0A6N8J9U3</accession>
<dbReference type="RefSeq" id="WP_157300360.1">
    <property type="nucleotide sequence ID" value="NZ_BAAAZB010000006.1"/>
</dbReference>
<dbReference type="Proteomes" id="UP000468388">
    <property type="component" value="Unassembled WGS sequence"/>
</dbReference>
<dbReference type="Gene3D" id="3.30.450.20">
    <property type="entry name" value="PAS domain"/>
    <property type="match status" value="1"/>
</dbReference>
<dbReference type="InterPro" id="IPR036890">
    <property type="entry name" value="HATPase_C_sf"/>
</dbReference>
<sequence>MFRYTFLCLLLLALSISAFAQDTARVRKLQDRAWQYIRKTDKTPAVLDTARSFIAQAEALSSRIHYSLGTGNSYLMYSTLYRLMQQPEKGRAYLKKAMDIFKEYDYKAGMGEAYGELAEYESNDTDEGVTAKAHYCEQAVTYFYQLGDKKRVGDIEKGIGEYYGMLGKYPEASIHLNRAVNAYKSIGYQSNMEGLYDLMGIVATMMSDYQEGLKYGLLAVKTAKENKDSSLLLSTIYNRVGLTYGKLNQFEEALRNYNLGLAIADRYKDRSSVLIITGNIVGLLCRMGGNLEEALALQQSVVKRYPTNDIQEQIYRDVTFLIIYRYMKNYAEAQKYCDHALELSSRRGKDDAVQYVVYKSVIPFFLKTRQFAAARKYLLQNEAYCIKQNTPKDLAENHYQWYVMDSTQGDYKSAVEHLRRTWKLNDSIYYQTQSQQLSQLRVKYETEQKDQDLKLKEQNIQLLIKKGQLQQTSLAKARTTRNAIIGGAVMLVLLLGLGYNRYRLKQRSNIQLTAQQEKINLQNLSLQELINSQNKLLNEKEWLLKEIHHRVKNNLQFIISLLNMQSAYLDNEAAISAIRESQSRMYAMSLIHQKLYHSDEIAFIDMVKYVRDMITYLSDSLIREGNVEFDLQLDDIELEAVQAAPVGLILNEAITNSIKYAFPDNSPGIITIKLLYTETGEILLSIADNGIGLSEEVTRVDSLGMKLITTLSEQLEATLSIRNDNGLHISILFAEEAYTSLNDKM</sequence>
<evidence type="ECO:0000256" key="2">
    <source>
        <dbReference type="ARBA" id="ARBA00012438"/>
    </source>
</evidence>
<keyword evidence="8" id="KW-0802">TPR repeat</keyword>
<protein>
    <recommendedName>
        <fullName evidence="2">histidine kinase</fullName>
        <ecNumber evidence="2">2.7.13.3</ecNumber>
    </recommendedName>
</protein>
<comment type="caution">
    <text evidence="11">The sequence shown here is derived from an EMBL/GenBank/DDBJ whole genome shotgun (WGS) entry which is preliminary data.</text>
</comment>
<keyword evidence="4" id="KW-0808">Transferase</keyword>